<dbReference type="InterPro" id="IPR011012">
    <property type="entry name" value="Longin-like_dom_sf"/>
</dbReference>
<dbReference type="EMBL" id="LR812651">
    <property type="protein sequence ID" value="CAC5432738.1"/>
    <property type="molecule type" value="Genomic_DNA"/>
</dbReference>
<protein>
    <submittedName>
        <fullName evidence="1">Hypothetical_protein</fullName>
    </submittedName>
</protein>
<dbReference type="SUPFAM" id="SSF64356">
    <property type="entry name" value="SNARE-like"/>
    <property type="match status" value="1"/>
</dbReference>
<dbReference type="Proteomes" id="UP000601710">
    <property type="component" value="Chromosome 31"/>
</dbReference>
<dbReference type="Gene3D" id="3.30.450.60">
    <property type="match status" value="1"/>
</dbReference>
<evidence type="ECO:0000313" key="2">
    <source>
        <dbReference type="Proteomes" id="UP000601710"/>
    </source>
</evidence>
<dbReference type="VEuPathDB" id="TriTrypDB:LdCL_310039800"/>
<proteinExistence type="predicted"/>
<dbReference type="VEuPathDB" id="TriTrypDB:LDHU3_31.5360"/>
<accession>A0A6J8FHY1</accession>
<organism evidence="1 2">
    <name type="scientific">Leishmania donovani</name>
    <dbReference type="NCBI Taxonomy" id="5661"/>
    <lineage>
        <taxon>Eukaryota</taxon>
        <taxon>Discoba</taxon>
        <taxon>Euglenozoa</taxon>
        <taxon>Kinetoplastea</taxon>
        <taxon>Metakinetoplastina</taxon>
        <taxon>Trypanosomatida</taxon>
        <taxon>Trypanosomatidae</taxon>
        <taxon>Leishmaniinae</taxon>
        <taxon>Leishmania</taxon>
    </lineage>
</organism>
<gene>
    <name evidence="1" type="ORF">LDHU3_31.5360</name>
</gene>
<dbReference type="AlphaFoldDB" id="A0A6J8FHY1"/>
<name>A0A6J8FHY1_LEIDO</name>
<reference evidence="1" key="1">
    <citation type="submission" date="2020-06" db="EMBL/GenBank/DDBJ databases">
        <authorList>
            <person name="Camacho E."/>
            <person name="Gonzalez-de la Fuente S."/>
            <person name="Rastrojo A."/>
            <person name="Peiro-Pastor R."/>
            <person name="Solana JC."/>
            <person name="Tabera L."/>
            <person name="Gamarro F."/>
            <person name="Carrasco-Ramiro F."/>
            <person name="Requena JM."/>
            <person name="Aguado B."/>
        </authorList>
    </citation>
    <scope>NUCLEOTIDE SEQUENCE</scope>
</reference>
<evidence type="ECO:0000313" key="1">
    <source>
        <dbReference type="EMBL" id="CAC5432738.1"/>
    </source>
</evidence>
<sequence>MSVLAEFLIRTAQLLTDYLGIVSEEIVRNNFTLVHELLDRVGDFGVVETEANRLQPFTVNDVVPVPAPETLLDRICRAESGERTK</sequence>